<evidence type="ECO:0000259" key="11">
    <source>
        <dbReference type="SMART" id="SM00829"/>
    </source>
</evidence>
<keyword evidence="4" id="KW-0521">NADP</keyword>
<dbReference type="Gene3D" id="3.40.50.720">
    <property type="entry name" value="NAD(P)-binding Rossmann-like Domain"/>
    <property type="match status" value="1"/>
</dbReference>
<dbReference type="InterPro" id="IPR036291">
    <property type="entry name" value="NAD(P)-bd_dom_sf"/>
</dbReference>
<dbReference type="PANTHER" id="PTHR43981">
    <property type="entry name" value="ENOYL-[ACYL-CARRIER-PROTEIN] REDUCTASE, MITOCHONDRIAL"/>
    <property type="match status" value="1"/>
</dbReference>
<evidence type="ECO:0000313" key="13">
    <source>
        <dbReference type="Proteomes" id="UP001501746"/>
    </source>
</evidence>
<dbReference type="Gene3D" id="3.90.180.10">
    <property type="entry name" value="Medium-chain alcohol dehydrogenases, catalytic domain"/>
    <property type="match status" value="1"/>
</dbReference>
<dbReference type="SUPFAM" id="SSF50129">
    <property type="entry name" value="GroES-like"/>
    <property type="match status" value="1"/>
</dbReference>
<evidence type="ECO:0000256" key="6">
    <source>
        <dbReference type="ARBA" id="ARBA00023002"/>
    </source>
</evidence>
<sequence>MEQSMMRALVHDRFGDPAEVLSVREVAVPEPAAGKVRVRLLLSPIHNHDLWTVRGTYGYKPELPAVGGTEALGVVDALGEGVDGLSIGQRVVTGGTPGVWSEYFIASAAGLIPIPDGVPDEVAAQIVAMPFSAVSLLDALSLEPGDWLVQNAANGAVGRLLAQLGPARGINVVGLVRRGAGVDELAAQGIGNIVATDDEGWRERVAELTGGAPIRVGVDSVGGAASGQVLSVLAENGTLVVFGAMASPVMEIPSGDVIFKQATVKGFWGSRVSATMAAEDRARLMGEVFTRLREGVITLPVEAVYAFDEIARASRANFGAGRVGKVMLRP</sequence>
<evidence type="ECO:0000256" key="9">
    <source>
        <dbReference type="ARBA" id="ARBA00038963"/>
    </source>
</evidence>
<dbReference type="EMBL" id="BAAANK010000001">
    <property type="protein sequence ID" value="GAA1824633.1"/>
    <property type="molecule type" value="Genomic_DNA"/>
</dbReference>
<keyword evidence="13" id="KW-1185">Reference proteome</keyword>
<evidence type="ECO:0000256" key="8">
    <source>
        <dbReference type="ARBA" id="ARBA00023160"/>
    </source>
</evidence>
<dbReference type="InterPro" id="IPR051034">
    <property type="entry name" value="Mito_Enoyl-ACP_Reductase"/>
</dbReference>
<comment type="similarity">
    <text evidence="1">Belongs to the zinc-containing alcohol dehydrogenase family. Quinone oxidoreductase subfamily.</text>
</comment>
<evidence type="ECO:0000256" key="2">
    <source>
        <dbReference type="ARBA" id="ARBA00022516"/>
    </source>
</evidence>
<comment type="catalytic activity">
    <reaction evidence="10">
        <text>a 2,3-saturated acyl-[ACP] + NADP(+) = a (2E)-enoyl-[ACP] + NADPH + H(+)</text>
        <dbReference type="Rhea" id="RHEA:22564"/>
        <dbReference type="Rhea" id="RHEA-COMP:9925"/>
        <dbReference type="Rhea" id="RHEA-COMP:9926"/>
        <dbReference type="ChEBI" id="CHEBI:15378"/>
        <dbReference type="ChEBI" id="CHEBI:57783"/>
        <dbReference type="ChEBI" id="CHEBI:58349"/>
        <dbReference type="ChEBI" id="CHEBI:78784"/>
        <dbReference type="ChEBI" id="CHEBI:78785"/>
        <dbReference type="EC" id="1.3.1.104"/>
    </reaction>
</comment>
<keyword evidence="5" id="KW-0809">Transit peptide</keyword>
<keyword evidence="8" id="KW-0275">Fatty acid biosynthesis</keyword>
<gene>
    <name evidence="12" type="ORF">GCM10009750_04360</name>
</gene>
<dbReference type="SUPFAM" id="SSF51735">
    <property type="entry name" value="NAD(P)-binding Rossmann-fold domains"/>
    <property type="match status" value="1"/>
</dbReference>
<evidence type="ECO:0000256" key="4">
    <source>
        <dbReference type="ARBA" id="ARBA00022857"/>
    </source>
</evidence>
<dbReference type="InterPro" id="IPR013149">
    <property type="entry name" value="ADH-like_C"/>
</dbReference>
<keyword evidence="2" id="KW-0444">Lipid biosynthesis</keyword>
<organism evidence="12 13">
    <name type="scientific">Agromyces salentinus</name>
    <dbReference type="NCBI Taxonomy" id="269421"/>
    <lineage>
        <taxon>Bacteria</taxon>
        <taxon>Bacillati</taxon>
        <taxon>Actinomycetota</taxon>
        <taxon>Actinomycetes</taxon>
        <taxon>Micrococcales</taxon>
        <taxon>Microbacteriaceae</taxon>
        <taxon>Agromyces</taxon>
    </lineage>
</organism>
<name>A0ABP4YN26_9MICO</name>
<dbReference type="Pfam" id="PF08240">
    <property type="entry name" value="ADH_N"/>
    <property type="match status" value="1"/>
</dbReference>
<evidence type="ECO:0000256" key="3">
    <source>
        <dbReference type="ARBA" id="ARBA00022832"/>
    </source>
</evidence>
<keyword evidence="3" id="KW-0276">Fatty acid metabolism</keyword>
<dbReference type="PANTHER" id="PTHR43981:SF2">
    <property type="entry name" value="ENOYL-[ACYL-CARRIER-PROTEIN] REDUCTASE, MITOCHONDRIAL"/>
    <property type="match status" value="1"/>
</dbReference>
<evidence type="ECO:0000256" key="7">
    <source>
        <dbReference type="ARBA" id="ARBA00023098"/>
    </source>
</evidence>
<proteinExistence type="inferred from homology"/>
<evidence type="ECO:0000256" key="1">
    <source>
        <dbReference type="ARBA" id="ARBA00010371"/>
    </source>
</evidence>
<dbReference type="InterPro" id="IPR013154">
    <property type="entry name" value="ADH-like_N"/>
</dbReference>
<dbReference type="Pfam" id="PF00107">
    <property type="entry name" value="ADH_zinc_N"/>
    <property type="match status" value="1"/>
</dbReference>
<dbReference type="InterPro" id="IPR020843">
    <property type="entry name" value="ER"/>
</dbReference>
<dbReference type="CDD" id="cd08292">
    <property type="entry name" value="ETR_like_2"/>
    <property type="match status" value="1"/>
</dbReference>
<keyword evidence="6" id="KW-0560">Oxidoreductase</keyword>
<dbReference type="Proteomes" id="UP001501746">
    <property type="component" value="Unassembled WGS sequence"/>
</dbReference>
<dbReference type="EC" id="1.3.1.104" evidence="9"/>
<dbReference type="InterPro" id="IPR011032">
    <property type="entry name" value="GroES-like_sf"/>
</dbReference>
<evidence type="ECO:0000256" key="5">
    <source>
        <dbReference type="ARBA" id="ARBA00022946"/>
    </source>
</evidence>
<keyword evidence="7" id="KW-0443">Lipid metabolism</keyword>
<protein>
    <recommendedName>
        <fullName evidence="9">enoyl-[acyl-carrier-protein] reductase</fullName>
        <ecNumber evidence="9">1.3.1.104</ecNumber>
    </recommendedName>
</protein>
<evidence type="ECO:0000256" key="10">
    <source>
        <dbReference type="ARBA" id="ARBA00048843"/>
    </source>
</evidence>
<dbReference type="SMART" id="SM00829">
    <property type="entry name" value="PKS_ER"/>
    <property type="match status" value="1"/>
</dbReference>
<reference evidence="13" key="1">
    <citation type="journal article" date="2019" name="Int. J. Syst. Evol. Microbiol.">
        <title>The Global Catalogue of Microorganisms (GCM) 10K type strain sequencing project: providing services to taxonomists for standard genome sequencing and annotation.</title>
        <authorList>
            <consortium name="The Broad Institute Genomics Platform"/>
            <consortium name="The Broad Institute Genome Sequencing Center for Infectious Disease"/>
            <person name="Wu L."/>
            <person name="Ma J."/>
        </authorList>
    </citation>
    <scope>NUCLEOTIDE SEQUENCE [LARGE SCALE GENOMIC DNA]</scope>
    <source>
        <strain evidence="13">JCM 14323</strain>
    </source>
</reference>
<accession>A0ABP4YN26</accession>
<comment type="caution">
    <text evidence="12">The sequence shown here is derived from an EMBL/GenBank/DDBJ whole genome shotgun (WGS) entry which is preliminary data.</text>
</comment>
<evidence type="ECO:0000313" key="12">
    <source>
        <dbReference type="EMBL" id="GAA1824633.1"/>
    </source>
</evidence>
<feature type="domain" description="Enoyl reductase (ER)" evidence="11">
    <location>
        <begin position="15"/>
        <end position="328"/>
    </location>
</feature>